<dbReference type="Pfam" id="PF00668">
    <property type="entry name" value="Condensation"/>
    <property type="match status" value="1"/>
</dbReference>
<evidence type="ECO:0000313" key="2">
    <source>
        <dbReference type="EMBL" id="MDW6002587.1"/>
    </source>
</evidence>
<dbReference type="Pfam" id="PF00501">
    <property type="entry name" value="AMP-binding"/>
    <property type="match status" value="1"/>
</dbReference>
<dbReference type="PROSITE" id="PS50075">
    <property type="entry name" value="CARRIER"/>
    <property type="match status" value="1"/>
</dbReference>
<feature type="domain" description="Carrier" evidence="1">
    <location>
        <begin position="800"/>
        <end position="874"/>
    </location>
</feature>
<name>A0ABU4I7K7_9VIBR</name>
<dbReference type="InterPro" id="IPR000873">
    <property type="entry name" value="AMP-dep_synth/lig_dom"/>
</dbReference>
<dbReference type="Gene3D" id="3.40.50.980">
    <property type="match status" value="2"/>
</dbReference>
<dbReference type="Pfam" id="PF00550">
    <property type="entry name" value="PP-binding"/>
    <property type="match status" value="1"/>
</dbReference>
<dbReference type="InterPro" id="IPR001242">
    <property type="entry name" value="Condensation_dom"/>
</dbReference>
<dbReference type="InterPro" id="IPR045851">
    <property type="entry name" value="AMP-bd_C_sf"/>
</dbReference>
<comment type="caution">
    <text evidence="2">The sequence shown here is derived from an EMBL/GenBank/DDBJ whole genome shotgun (WGS) entry which is preliminary data.</text>
</comment>
<dbReference type="InterPro" id="IPR009081">
    <property type="entry name" value="PP-bd_ACP"/>
</dbReference>
<dbReference type="InterPro" id="IPR025110">
    <property type="entry name" value="AMP-bd_C"/>
</dbReference>
<evidence type="ECO:0000259" key="1">
    <source>
        <dbReference type="PROSITE" id="PS50075"/>
    </source>
</evidence>
<proteinExistence type="predicted"/>
<dbReference type="SUPFAM" id="SSF52777">
    <property type="entry name" value="CoA-dependent acyltransferases"/>
    <property type="match status" value="3"/>
</dbReference>
<protein>
    <submittedName>
        <fullName evidence="2">Non-ribosomal peptide synthetase</fullName>
    </submittedName>
</protein>
<dbReference type="Gene3D" id="3.30.559.30">
    <property type="entry name" value="Nonribosomal peptide synthetase, condensation domain"/>
    <property type="match status" value="2"/>
</dbReference>
<sequence>MKELITMSPKNMNGFVSSWPSAERQSEHHDHPEEFWSQYGRNISPPGLSSRPENRDRKGVIHHVVRLSDALLQHDLGECDDAEIALACVFLYLYLICGQEKVTVGMPVSASGDALFGAREKVCPVSLTLSADMSFPMVVHALRKTLFLVSHGQQYEREAFSQSLEKCNAAWDGPLLNFRKSLGDVPLEAGVAEAHQLIRKPVSDIEFSLCSGANGFYLELCASAQRYTEAGLAIHGQRFAHLTEQLASYPAQQIAELSWLPPQEKNDIRTWSTGPELLLSGEYKTILDILQQQVGMFPERVALRDGQYSWTFAQLSEQVSIVAASLLRSGVQRGHVVGVALPRSGLAVITLLSIMKCGAVYLPIDPDYPQERIDAILEQACPHGVITDSNASVYLQQAIQNATVERWAVEQLLCRWEHFPEDYPQPEKDDTAYIIFTSGSTGKPKGVLNRHGALLNLALSHRKTVFGRALSRLEQFRDLPIVRAAHTTSFSFDASWEQILWMIHGHTLYIYSNEQRRDAFEMTRLVEKDRIDSLDLSPSLFYQMLEAGLMTRSHVPTLVLIGSEAVPYKLWQKASQYPELIVENFYGPTEYTVDAVSATLLADDTPVIGRPIANTRTYVLDESLMPVPTGCVGELYLAGEGMAQGYLNQPGMTAERFVANPFAAGDVMYRTGDLVRWYENGQLAFVGRCDDQVKIRGYRIELGEVESALSVQKGVSQAVVLAQPFAGTHRLIGFCVLDSGCSGQPDSESLLAALSQVLPDYMVPAVIVILEHMPVNPNGKIDRKMLATMPVSLTRQSGRAPQTNTETFLCQEIQSLFGLSAVSAEDDFFALGGDSISAMSLVNRVRQHGYILKAKDIFAQKTPEKIALKIESRKDRQTLPVPPSFGCGIQISDAEKAEFTAVYGAIQEIIPTLPVQDGLLSMVRSGSQHSNYNALTKMRFVGEMDVMRLQRALDEVVLCHPQLLARFDLRILGRPVQVLPEVPNDRDDRCTGLWPLEICSLHTLSSEEQDSALAAIEGREVLRPFDMLDSRQPLLYAVLVHHHDNQHTLFLSEHHLVIDGWSMPILIRDLLRAYYQETLDTPECPESYARVVSQLASRDKSFARQIWTRTLAGAEPTLVYQGEIPATQVKEASFSLSPQMTQKLTALCRQNGLTVNSLMQGVWGMVLGAMTGRKDVVFGSPISGRFCDIEGIESYVGLFTNTIPVRIRLRPEISLIEQLREIQSEQIHLSEQDMLGLDEIQQLTNKECWFDTMLSVDNYPNYDHWFSTDYDGMKLTAMENRGYTHLPLTIFVTPGESLEVLVAYRSTRYSPQHLASQLEQLLIQIIERPMIPLEQYSLSPVAILPQNSGSALKSLPVDSVTMVQKVSMLM</sequence>
<dbReference type="InterPro" id="IPR036736">
    <property type="entry name" value="ACP-like_sf"/>
</dbReference>
<dbReference type="Gene3D" id="3.30.300.30">
    <property type="match status" value="1"/>
</dbReference>
<dbReference type="Proteomes" id="UP001283366">
    <property type="component" value="Unassembled WGS sequence"/>
</dbReference>
<dbReference type="CDD" id="cd05930">
    <property type="entry name" value="A_NRPS"/>
    <property type="match status" value="1"/>
</dbReference>
<organism evidence="2 3">
    <name type="scientific">Vibrio mangrovi</name>
    <dbReference type="NCBI Taxonomy" id="474394"/>
    <lineage>
        <taxon>Bacteria</taxon>
        <taxon>Pseudomonadati</taxon>
        <taxon>Pseudomonadota</taxon>
        <taxon>Gammaproteobacteria</taxon>
        <taxon>Vibrionales</taxon>
        <taxon>Vibrionaceae</taxon>
        <taxon>Vibrio</taxon>
    </lineage>
</organism>
<dbReference type="InterPro" id="IPR010071">
    <property type="entry name" value="AA_adenyl_dom"/>
</dbReference>
<dbReference type="Gene3D" id="2.30.38.10">
    <property type="entry name" value="Luciferase, Domain 3"/>
    <property type="match status" value="1"/>
</dbReference>
<dbReference type="InterPro" id="IPR023213">
    <property type="entry name" value="CAT-like_dom_sf"/>
</dbReference>
<dbReference type="PANTHER" id="PTHR45527">
    <property type="entry name" value="NONRIBOSOMAL PEPTIDE SYNTHETASE"/>
    <property type="match status" value="1"/>
</dbReference>
<keyword evidence="3" id="KW-1185">Reference proteome</keyword>
<dbReference type="Pfam" id="PF13193">
    <property type="entry name" value="AMP-binding_C"/>
    <property type="match status" value="1"/>
</dbReference>
<dbReference type="PROSITE" id="PS00455">
    <property type="entry name" value="AMP_BINDING"/>
    <property type="match status" value="1"/>
</dbReference>
<gene>
    <name evidence="2" type="ORF">SBX37_06880</name>
</gene>
<dbReference type="Gene3D" id="1.10.1200.10">
    <property type="entry name" value="ACP-like"/>
    <property type="match status" value="1"/>
</dbReference>
<dbReference type="NCBIfam" id="TIGR01733">
    <property type="entry name" value="AA-adenyl-dom"/>
    <property type="match status" value="1"/>
</dbReference>
<reference evidence="2 3" key="1">
    <citation type="submission" date="2023-11" db="EMBL/GenBank/DDBJ databases">
        <title>Plant-associative lifestyle of Vibrio porteresiae and its evolutionary dynamics.</title>
        <authorList>
            <person name="Rameshkumar N."/>
            <person name="Kirti K."/>
        </authorList>
    </citation>
    <scope>NUCLEOTIDE SEQUENCE [LARGE SCALE GENOMIC DNA]</scope>
    <source>
        <strain evidence="2 3">MSSRF38</strain>
    </source>
</reference>
<dbReference type="SUPFAM" id="SSF47336">
    <property type="entry name" value="ACP-like"/>
    <property type="match status" value="1"/>
</dbReference>
<dbReference type="InterPro" id="IPR020845">
    <property type="entry name" value="AMP-binding_CS"/>
</dbReference>
<dbReference type="SUPFAM" id="SSF56801">
    <property type="entry name" value="Acetyl-CoA synthetase-like"/>
    <property type="match status" value="1"/>
</dbReference>
<dbReference type="EMBL" id="JAWRCO010000001">
    <property type="protein sequence ID" value="MDW6002587.1"/>
    <property type="molecule type" value="Genomic_DNA"/>
</dbReference>
<dbReference type="RefSeq" id="WP_087481912.1">
    <property type="nucleotide sequence ID" value="NZ_AP024883.1"/>
</dbReference>
<dbReference type="PANTHER" id="PTHR45527:SF1">
    <property type="entry name" value="FATTY ACID SYNTHASE"/>
    <property type="match status" value="1"/>
</dbReference>
<dbReference type="Gene3D" id="3.30.559.10">
    <property type="entry name" value="Chloramphenicol acetyltransferase-like domain"/>
    <property type="match status" value="1"/>
</dbReference>
<evidence type="ECO:0000313" key="3">
    <source>
        <dbReference type="Proteomes" id="UP001283366"/>
    </source>
</evidence>
<accession>A0ABU4I7K7</accession>